<sequence length="113" mass="12093">MRHFLRHICLSALFAAILPAGQVWAGNGIYLLQIGAETGLGEEHLFDQPLLANLDVTGQDPLVEVIQMGAALSADVHVHGTDCHVELHQLGAGQFASVSQTGWHNDVVLSQGF</sequence>
<keyword evidence="3" id="KW-1185">Reference proteome</keyword>
<reference evidence="2 3" key="1">
    <citation type="submission" date="2020-04" db="EMBL/GenBank/DDBJ databases">
        <title>Donghicola sp., a member of the Rhodobacteraceae family isolated from mangrove forest in Thailand.</title>
        <authorList>
            <person name="Charoenyingcharoen P."/>
            <person name="Yukphan P."/>
        </authorList>
    </citation>
    <scope>NUCLEOTIDE SEQUENCE [LARGE SCALE GENOMIC DNA]</scope>
    <source>
        <strain evidence="2 3">C2-DW-16</strain>
    </source>
</reference>
<comment type="caution">
    <text evidence="2">The sequence shown here is derived from an EMBL/GenBank/DDBJ whole genome shotgun (WGS) entry which is preliminary data.</text>
</comment>
<accession>A0ABX2PEL7</accession>
<evidence type="ECO:0000313" key="2">
    <source>
        <dbReference type="EMBL" id="NVO27620.1"/>
    </source>
</evidence>
<feature type="chain" id="PRO_5046757810" evidence="1">
    <location>
        <begin position="26"/>
        <end position="113"/>
    </location>
</feature>
<organism evidence="2 3">
    <name type="scientific">Donghicola mangrovi</name>
    <dbReference type="NCBI Taxonomy" id="2729614"/>
    <lineage>
        <taxon>Bacteria</taxon>
        <taxon>Pseudomonadati</taxon>
        <taxon>Pseudomonadota</taxon>
        <taxon>Alphaproteobacteria</taxon>
        <taxon>Rhodobacterales</taxon>
        <taxon>Roseobacteraceae</taxon>
        <taxon>Donghicola</taxon>
    </lineage>
</organism>
<proteinExistence type="predicted"/>
<dbReference type="Proteomes" id="UP000523601">
    <property type="component" value="Unassembled WGS sequence"/>
</dbReference>
<protein>
    <submittedName>
        <fullName evidence="2">Uncharacterized protein</fullName>
    </submittedName>
</protein>
<feature type="signal peptide" evidence="1">
    <location>
        <begin position="1"/>
        <end position="25"/>
    </location>
</feature>
<keyword evidence="1" id="KW-0732">Signal</keyword>
<evidence type="ECO:0000313" key="3">
    <source>
        <dbReference type="Proteomes" id="UP000523601"/>
    </source>
</evidence>
<evidence type="ECO:0000256" key="1">
    <source>
        <dbReference type="SAM" id="SignalP"/>
    </source>
</evidence>
<dbReference type="RefSeq" id="WP_176854034.1">
    <property type="nucleotide sequence ID" value="NZ_JABCJD010000004.1"/>
</dbReference>
<gene>
    <name evidence="2" type="ORF">HJ526_09335</name>
</gene>
<name>A0ABX2PEL7_9RHOB</name>
<dbReference type="EMBL" id="JABCJD010000004">
    <property type="protein sequence ID" value="NVO27620.1"/>
    <property type="molecule type" value="Genomic_DNA"/>
</dbReference>